<dbReference type="PANTHER" id="PTHR19328:SF40">
    <property type="entry name" value="BLL0591 PROTEIN"/>
    <property type="match status" value="1"/>
</dbReference>
<evidence type="ECO:0000313" key="3">
    <source>
        <dbReference type="Proteomes" id="UP000502608"/>
    </source>
</evidence>
<dbReference type="SUPFAM" id="SSF50952">
    <property type="entry name" value="Soluble quinoprotein glucose dehydrogenase"/>
    <property type="match status" value="1"/>
</dbReference>
<dbReference type="Gene3D" id="2.120.10.30">
    <property type="entry name" value="TolB, C-terminal domain"/>
    <property type="match status" value="1"/>
</dbReference>
<dbReference type="PANTHER" id="PTHR19328">
    <property type="entry name" value="HEDGEHOG-INTERACTING PROTEIN"/>
    <property type="match status" value="1"/>
</dbReference>
<dbReference type="EMBL" id="CP050313">
    <property type="protein sequence ID" value="QIR13588.1"/>
    <property type="molecule type" value="Genomic_DNA"/>
</dbReference>
<dbReference type="Pfam" id="PF23500">
    <property type="entry name" value="DUF7133"/>
    <property type="match status" value="1"/>
</dbReference>
<organism evidence="2 3">
    <name type="scientific">Shewanella aestuarii</name>
    <dbReference type="NCBI Taxonomy" id="1028752"/>
    <lineage>
        <taxon>Bacteria</taxon>
        <taxon>Pseudomonadati</taxon>
        <taxon>Pseudomonadota</taxon>
        <taxon>Gammaproteobacteria</taxon>
        <taxon>Alteromonadales</taxon>
        <taxon>Shewanellaceae</taxon>
        <taxon>Shewanella</taxon>
    </lineage>
</organism>
<evidence type="ECO:0000259" key="1">
    <source>
        <dbReference type="Pfam" id="PF23500"/>
    </source>
</evidence>
<feature type="domain" description="DUF7133" evidence="1">
    <location>
        <begin position="40"/>
        <end position="367"/>
    </location>
</feature>
<sequence length="390" mass="43701">MLYIKTKSLGFYWLQMIKTCALLGLSLFVVSTTNAAQSVMITVTKGFGLSLYASDLGDVKQMALGDNGTLFVGSQKHGTVYALVDNDQDGQVDKRYIIARGFENPDALAFYNGDLYVTEEDRIVKFENIEQRLRRPSRAQEIYSNLPELEKRYSRAMRFGPDGRLYVALGMPCNVCEAPAPFGSIIAINVDTGASEQVALGVRSVTGFDWAPNDNTLWFADLARNWMGDYIPADEINRLDEKGAHFGFPYLHATDVEEPAYVKPANLKVTTPVYELPAHVAPTGLHFYRGKQFPERYQNQLFLAENGSWNRSSKVGYQIVMLLLDNSQDKTTISQRETVVSFLDGEFPVARPFDLLTASDGAIYISDDLKGNVYRLFYKASEQSQETTDE</sequence>
<evidence type="ECO:0000313" key="2">
    <source>
        <dbReference type="EMBL" id="QIR13588.1"/>
    </source>
</evidence>
<gene>
    <name evidence="2" type="ORF">HBH39_02910</name>
</gene>
<name>A0A6G9QGS1_9GAMM</name>
<accession>A0A6G9QGS1</accession>
<keyword evidence="3" id="KW-1185">Reference proteome</keyword>
<dbReference type="KEGG" id="saes:HBH39_02910"/>
<reference evidence="2 3" key="1">
    <citation type="submission" date="2020-03" db="EMBL/GenBank/DDBJ databases">
        <title>Complete genome sequence of Shewanella sp.</title>
        <authorList>
            <person name="Kim Y.-S."/>
            <person name="Kim S.-J."/>
            <person name="Jung H.-K."/>
            <person name="Kim K.-H."/>
        </authorList>
    </citation>
    <scope>NUCLEOTIDE SEQUENCE [LARGE SCALE GENOMIC DNA]</scope>
    <source>
        <strain evidence="2 3">PN3F2</strain>
    </source>
</reference>
<dbReference type="InterPro" id="IPR011041">
    <property type="entry name" value="Quinoprot_gluc/sorb_DH_b-prop"/>
</dbReference>
<dbReference type="Proteomes" id="UP000502608">
    <property type="component" value="Chromosome"/>
</dbReference>
<dbReference type="InterPro" id="IPR011042">
    <property type="entry name" value="6-blade_b-propeller_TolB-like"/>
</dbReference>
<dbReference type="AlphaFoldDB" id="A0A6G9QGS1"/>
<proteinExistence type="predicted"/>
<dbReference type="InterPro" id="IPR055557">
    <property type="entry name" value="DUF7133"/>
</dbReference>
<protein>
    <submittedName>
        <fullName evidence="2">L-sorbosone dehydrogenase</fullName>
    </submittedName>
</protein>
<dbReference type="RefSeq" id="WP_167675463.1">
    <property type="nucleotide sequence ID" value="NZ_CP050313.1"/>
</dbReference>